<name>A0A433SD56_9BURK</name>
<proteinExistence type="predicted"/>
<dbReference type="RefSeq" id="WP_126980045.1">
    <property type="nucleotide sequence ID" value="NZ_CAWUGC010000015.1"/>
</dbReference>
<sequence precursor="true">MAGTMAAVGGFLSTYGSTIAGVAGAAGAVGSAMMASKANKAGPQLDTLSNKEVTPNNEAALRNAQDMARRRKGVAANILTDGSGNTSGAVASKTLLGQ</sequence>
<feature type="compositionally biased region" description="Polar residues" evidence="1">
    <location>
        <begin position="80"/>
        <end position="98"/>
    </location>
</feature>
<dbReference type="EMBL" id="PQSP01000004">
    <property type="protein sequence ID" value="RUS66564.1"/>
    <property type="molecule type" value="Genomic_DNA"/>
</dbReference>
<evidence type="ECO:0000313" key="2">
    <source>
        <dbReference type="EMBL" id="RUS66564.1"/>
    </source>
</evidence>
<protein>
    <submittedName>
        <fullName evidence="2">Uncharacterized protein</fullName>
    </submittedName>
</protein>
<accession>A0A433SD56</accession>
<comment type="caution">
    <text evidence="2">The sequence shown here is derived from an EMBL/GenBank/DDBJ whole genome shotgun (WGS) entry which is preliminary data.</text>
</comment>
<evidence type="ECO:0000256" key="1">
    <source>
        <dbReference type="SAM" id="MobiDB-lite"/>
    </source>
</evidence>
<dbReference type="AlphaFoldDB" id="A0A433SD56"/>
<dbReference type="Proteomes" id="UP000286947">
    <property type="component" value="Unassembled WGS sequence"/>
</dbReference>
<gene>
    <name evidence="2" type="ORF">CUZ56_01844</name>
</gene>
<feature type="region of interest" description="Disordered" evidence="1">
    <location>
        <begin position="78"/>
        <end position="98"/>
    </location>
</feature>
<keyword evidence="3" id="KW-1185">Reference proteome</keyword>
<evidence type="ECO:0000313" key="3">
    <source>
        <dbReference type="Proteomes" id="UP000286947"/>
    </source>
</evidence>
<reference evidence="2 3" key="1">
    <citation type="submission" date="2018-01" db="EMBL/GenBank/DDBJ databases">
        <title>Saezia sanguinis gen. nov., sp. nov., in the order Burkholderiales isolated from human blood.</title>
        <authorList>
            <person name="Medina-Pascual M.J."/>
            <person name="Valdezate S."/>
            <person name="Monzon S."/>
            <person name="Cuesta I."/>
            <person name="Carrasco G."/>
            <person name="Villalon P."/>
            <person name="Saez-Nieto J.A."/>
        </authorList>
    </citation>
    <scope>NUCLEOTIDE SEQUENCE [LARGE SCALE GENOMIC DNA]</scope>
    <source>
        <strain evidence="2 3">CNM695-12</strain>
    </source>
</reference>
<organism evidence="2 3">
    <name type="scientific">Saezia sanguinis</name>
    <dbReference type="NCBI Taxonomy" id="1965230"/>
    <lineage>
        <taxon>Bacteria</taxon>
        <taxon>Pseudomonadati</taxon>
        <taxon>Pseudomonadota</taxon>
        <taxon>Betaproteobacteria</taxon>
        <taxon>Burkholderiales</taxon>
        <taxon>Saeziaceae</taxon>
        <taxon>Saezia</taxon>
    </lineage>
</organism>